<dbReference type="InterPro" id="IPR055251">
    <property type="entry name" value="SOS1_NGEF_PH"/>
</dbReference>
<dbReference type="EMBL" id="LR899009">
    <property type="protein sequence ID" value="CAD7077664.1"/>
    <property type="molecule type" value="Genomic_DNA"/>
</dbReference>
<gene>
    <name evidence="5" type="ORF">HERILL_LOCUS989</name>
</gene>
<feature type="region of interest" description="Disordered" evidence="2">
    <location>
        <begin position="1318"/>
        <end position="1349"/>
    </location>
</feature>
<dbReference type="Pfam" id="PF00621">
    <property type="entry name" value="RhoGEF"/>
    <property type="match status" value="1"/>
</dbReference>
<dbReference type="Gene3D" id="2.30.29.30">
    <property type="entry name" value="Pleckstrin-homology domain (PH domain)/Phosphotyrosine-binding domain (PTB)"/>
    <property type="match status" value="1"/>
</dbReference>
<feature type="region of interest" description="Disordered" evidence="2">
    <location>
        <begin position="1121"/>
        <end position="1182"/>
    </location>
</feature>
<dbReference type="CDD" id="cd00160">
    <property type="entry name" value="RhoGEF"/>
    <property type="match status" value="1"/>
</dbReference>
<dbReference type="Pfam" id="PF22697">
    <property type="entry name" value="SOS1_NGEF_PH"/>
    <property type="match status" value="1"/>
</dbReference>
<evidence type="ECO:0008006" key="7">
    <source>
        <dbReference type="Google" id="ProtNLM"/>
    </source>
</evidence>
<feature type="region of interest" description="Disordered" evidence="2">
    <location>
        <begin position="225"/>
        <end position="244"/>
    </location>
</feature>
<dbReference type="PANTHER" id="PTHR45924:SF2">
    <property type="entry name" value="FI17866P1"/>
    <property type="match status" value="1"/>
</dbReference>
<evidence type="ECO:0000313" key="5">
    <source>
        <dbReference type="EMBL" id="CAD7077664.1"/>
    </source>
</evidence>
<feature type="compositionally biased region" description="Pro residues" evidence="2">
    <location>
        <begin position="1156"/>
        <end position="1167"/>
    </location>
</feature>
<dbReference type="FunCoup" id="A0A7R8UBI8">
    <property type="interactions" value="4"/>
</dbReference>
<dbReference type="InParanoid" id="A0A7R8UBI8"/>
<feature type="compositionally biased region" description="Polar residues" evidence="2">
    <location>
        <begin position="1522"/>
        <end position="1536"/>
    </location>
</feature>
<dbReference type="GO" id="GO:0005085">
    <property type="term" value="F:guanyl-nucleotide exchange factor activity"/>
    <property type="evidence" value="ECO:0007669"/>
    <property type="project" value="InterPro"/>
</dbReference>
<keyword evidence="6" id="KW-1185">Reference proteome</keyword>
<evidence type="ECO:0000259" key="4">
    <source>
        <dbReference type="PROSITE" id="PS50010"/>
    </source>
</evidence>
<name>A0A7R8UBI8_HERIL</name>
<dbReference type="CDD" id="cd13243">
    <property type="entry name" value="PH_PLEKHG1_G2_G3"/>
    <property type="match status" value="1"/>
</dbReference>
<feature type="compositionally biased region" description="Polar residues" evidence="2">
    <location>
        <begin position="1257"/>
        <end position="1267"/>
    </location>
</feature>
<feature type="region of interest" description="Disordered" evidence="2">
    <location>
        <begin position="1472"/>
        <end position="1545"/>
    </location>
</feature>
<evidence type="ECO:0000256" key="1">
    <source>
        <dbReference type="ARBA" id="ARBA00022553"/>
    </source>
</evidence>
<dbReference type="SMART" id="SM00233">
    <property type="entry name" value="PH"/>
    <property type="match status" value="1"/>
</dbReference>
<feature type="region of interest" description="Disordered" evidence="2">
    <location>
        <begin position="958"/>
        <end position="993"/>
    </location>
</feature>
<keyword evidence="1" id="KW-0597">Phosphoprotein</keyword>
<feature type="domain" description="DH" evidence="4">
    <location>
        <begin position="530"/>
        <end position="703"/>
    </location>
</feature>
<evidence type="ECO:0000259" key="3">
    <source>
        <dbReference type="PROSITE" id="PS50003"/>
    </source>
</evidence>
<dbReference type="OrthoDB" id="1594986at2759"/>
<feature type="compositionally biased region" description="Basic and acidic residues" evidence="2">
    <location>
        <begin position="1489"/>
        <end position="1500"/>
    </location>
</feature>
<feature type="compositionally biased region" description="Polar residues" evidence="2">
    <location>
        <begin position="1135"/>
        <end position="1145"/>
    </location>
</feature>
<organism evidence="5 6">
    <name type="scientific">Hermetia illucens</name>
    <name type="common">Black soldier fly</name>
    <dbReference type="NCBI Taxonomy" id="343691"/>
    <lineage>
        <taxon>Eukaryota</taxon>
        <taxon>Metazoa</taxon>
        <taxon>Ecdysozoa</taxon>
        <taxon>Arthropoda</taxon>
        <taxon>Hexapoda</taxon>
        <taxon>Insecta</taxon>
        <taxon>Pterygota</taxon>
        <taxon>Neoptera</taxon>
        <taxon>Endopterygota</taxon>
        <taxon>Diptera</taxon>
        <taxon>Brachycera</taxon>
        <taxon>Stratiomyomorpha</taxon>
        <taxon>Stratiomyidae</taxon>
        <taxon>Hermetiinae</taxon>
        <taxon>Hermetia</taxon>
    </lineage>
</organism>
<dbReference type="PANTHER" id="PTHR45924">
    <property type="entry name" value="FI17866P1"/>
    <property type="match status" value="1"/>
</dbReference>
<dbReference type="InterPro" id="IPR001849">
    <property type="entry name" value="PH_domain"/>
</dbReference>
<dbReference type="GO" id="GO:0031267">
    <property type="term" value="F:small GTPase binding"/>
    <property type="evidence" value="ECO:0007669"/>
    <property type="project" value="TreeGrafter"/>
</dbReference>
<feature type="compositionally biased region" description="Basic and acidic residues" evidence="2">
    <location>
        <begin position="1169"/>
        <end position="1182"/>
    </location>
</feature>
<feature type="compositionally biased region" description="Basic and acidic residues" evidence="2">
    <location>
        <begin position="1064"/>
        <end position="1081"/>
    </location>
</feature>
<dbReference type="PROSITE" id="PS50003">
    <property type="entry name" value="PH_DOMAIN"/>
    <property type="match status" value="1"/>
</dbReference>
<evidence type="ECO:0000256" key="2">
    <source>
        <dbReference type="SAM" id="MobiDB-lite"/>
    </source>
</evidence>
<reference evidence="5 6" key="1">
    <citation type="submission" date="2020-11" db="EMBL/GenBank/DDBJ databases">
        <authorList>
            <person name="Wallbank WR R."/>
            <person name="Pardo Diaz C."/>
            <person name="Kozak K."/>
            <person name="Martin S."/>
            <person name="Jiggins C."/>
            <person name="Moest M."/>
            <person name="Warren A I."/>
            <person name="Generalovic N T."/>
            <person name="Byers J.R.P. K."/>
            <person name="Montejo-Kovacevich G."/>
            <person name="Yen C E."/>
        </authorList>
    </citation>
    <scope>NUCLEOTIDE SEQUENCE [LARGE SCALE GENOMIC DNA]</scope>
</reference>
<accession>A0A7R8UBI8</accession>
<evidence type="ECO:0000313" key="6">
    <source>
        <dbReference type="Proteomes" id="UP000594454"/>
    </source>
</evidence>
<dbReference type="PROSITE" id="PS50010">
    <property type="entry name" value="DH_2"/>
    <property type="match status" value="1"/>
</dbReference>
<feature type="compositionally biased region" description="Low complexity" evidence="2">
    <location>
        <begin position="478"/>
        <end position="493"/>
    </location>
</feature>
<feature type="compositionally biased region" description="Polar residues" evidence="2">
    <location>
        <begin position="234"/>
        <end position="244"/>
    </location>
</feature>
<dbReference type="SUPFAM" id="SSF50729">
    <property type="entry name" value="PH domain-like"/>
    <property type="match status" value="1"/>
</dbReference>
<dbReference type="SMART" id="SM00325">
    <property type="entry name" value="RhoGEF"/>
    <property type="match status" value="1"/>
</dbReference>
<sequence length="1558" mass="175197">MSAKFSLRYIRRIVVPIVLANIERTWYSTELHYGTEFSFAALAFLNASLFDAASDSKRISGSSTDLTPSLITFYDKLTCNHFHEDSNGSADATKIAAEESSNNSSQPTIEKEVEVVTSSSATFISKVQSVNHSQATSNGVSAKHCNFRILSPNVQRLISNSNSTNVDRIESGVGHYHNLNNSFSSKSSKRIVAKQKLSHIPLSRNTCKLTQAGSELVETFDSSLSSNESLDNLQTPTNRSSGNCNTAVDYDKTPTNSHPETFSFDSAIGSKANAISESTPLESDRGSADALTKENLIEDIHQAEADRISEIIQRFHQMYTSTLFDKDEHIKDSMDSILENNIRELHGSNGKTTYETYNYLVRKPNSNDECSIDNANNYLNEAKETIKNEAIRTPPDSPLSSHKKLSPSSSPLLTYSRTKKLGTKSISHAQKGSRKHSPPSSPVEYDADTLTELKPPSPNNNRPNSLLGMTKGKHRPLSSSSICSTSSNSSSGSEHNHGGKANISYLASVESLADHSENENSERRGNNLTILKRACMEIIDSERTYVKDLFQVIDGYLIRWKDDASLKEDDLRTLFSNIQEIHSFNADLLDQLVEAGNDPVQIAKCFIDLKDRFNVYTTYCTSYPEAIALLTSLFKATHTNTLLTLTQKSLNHTLPLGSYLLKPVQRILKYHLLLDNLRKRCDSEEVLQAHAIMREVARNIDQVKKKLEEKSRVKEVENILDGWLGPDLTVLGELKQEGILMENNKPRHVFLFQTMLIITKPKEDERLQFKQYICRNNLMLREHLPCEPTSFNVIPYDDPRNQIKLTAKNRDQKREWTQNIKDVMLEQFDIPSRAKELVYKLGDEEDRTPDKNIWKWGSNSTTPVYLERRNQYRRSEMRNRSKMKRKTITNSTSLDGFSTSKDYANTLCRKQSMDDTMMPSMSETSTFITPQKLKPGRCNHTTGVCRCSLIRQEFENLTDQNNMKERSQSVPRIPGTGDSDEENQALENVQRKTSDSSALYKFSTLGRSKSKVGDVKVYTTKSIPKRIATIKKNKARKETSKFYMDLSDFDDTVLKITESTENLQSERKEKIQTQKSEEPTRQESPQPPVELTEEEKTEREMTKDKLKKDAEIISELLKANLNRAAKKPPKKRSLDNTSALSTSDLGANDERDDDVPPPLPSNSPPPLDIDDHTNQRTSAEEHIYESLRRNVHVPYKFSPVLNRSKSQQYYSINKVEKKSRSLPRPESDYVTLVYTESGNLKDVVETTPHITPGNEVLRNSDSNINYESMSKNKSSPTSSSQCFSSIGDLQAHEAITNRSSKNLLQRFISVKGETHVSASESSLLPRSKKASEASGIARGNKPPERRVSDVTEMCRQSIIHRQGSDAVGERMANADYVDPRSLFVNSANNSTVSLDPQRDSVFSLTSSNDSVSENNRKNSTIQEETITTTANEYFEYEENVEACLENDFRDSAVYSDDNERRQDYDQGELLEFQLSPPPLPKKKASVTNGDRKSGSAEKGVKGTHRGAPPPIPAKPLFVVTKRLSSAMSTPETNSPELKSPLGSEGKSWVLKQIENFSK</sequence>
<feature type="domain" description="PH" evidence="3">
    <location>
        <begin position="727"/>
        <end position="825"/>
    </location>
</feature>
<dbReference type="SUPFAM" id="SSF48065">
    <property type="entry name" value="DBL homology domain (DH-domain)"/>
    <property type="match status" value="1"/>
</dbReference>
<dbReference type="InterPro" id="IPR000219">
    <property type="entry name" value="DH_dom"/>
</dbReference>
<proteinExistence type="predicted"/>
<protein>
    <recommendedName>
        <fullName evidence="7">Pleckstrin homology domain-containing family G member 1</fullName>
    </recommendedName>
</protein>
<feature type="compositionally biased region" description="Basic and acidic residues" evidence="2">
    <location>
        <begin position="1094"/>
        <end position="1107"/>
    </location>
</feature>
<dbReference type="Proteomes" id="UP000594454">
    <property type="component" value="Chromosome 1"/>
</dbReference>
<dbReference type="Gene3D" id="1.20.900.10">
    <property type="entry name" value="Dbl homology (DH) domain"/>
    <property type="match status" value="1"/>
</dbReference>
<feature type="region of interest" description="Disordered" evidence="2">
    <location>
        <begin position="1060"/>
        <end position="1107"/>
    </location>
</feature>
<feature type="region of interest" description="Disordered" evidence="2">
    <location>
        <begin position="1250"/>
        <end position="1283"/>
    </location>
</feature>
<feature type="region of interest" description="Disordered" evidence="2">
    <location>
        <begin position="391"/>
        <end position="500"/>
    </location>
</feature>
<dbReference type="InterPro" id="IPR043324">
    <property type="entry name" value="PH_PLEKHG1_G2_G3"/>
</dbReference>
<dbReference type="InterPro" id="IPR011993">
    <property type="entry name" value="PH-like_dom_sf"/>
</dbReference>
<feature type="compositionally biased region" description="Low complexity" evidence="2">
    <location>
        <begin position="1268"/>
        <end position="1283"/>
    </location>
</feature>
<dbReference type="InterPro" id="IPR035899">
    <property type="entry name" value="DBL_dom_sf"/>
</dbReference>